<accession>A0A1D7TMW7</accession>
<evidence type="ECO:0000256" key="2">
    <source>
        <dbReference type="ARBA" id="ARBA00010621"/>
    </source>
</evidence>
<comment type="catalytic activity">
    <reaction evidence="13 14">
        <text>di-trans,octa-cis-undecaprenyl diphosphate + H2O = di-trans,octa-cis-undecaprenyl phosphate + phosphate + H(+)</text>
        <dbReference type="Rhea" id="RHEA:28094"/>
        <dbReference type="ChEBI" id="CHEBI:15377"/>
        <dbReference type="ChEBI" id="CHEBI:15378"/>
        <dbReference type="ChEBI" id="CHEBI:43474"/>
        <dbReference type="ChEBI" id="CHEBI:58405"/>
        <dbReference type="ChEBI" id="CHEBI:60392"/>
        <dbReference type="EC" id="3.6.1.27"/>
    </reaction>
</comment>
<comment type="miscellaneous">
    <text evidence="14">Bacitracin is thought to be involved in the inhibition of peptidoglycan synthesis by sequestering undecaprenyl diphosphate, thereby reducing the pool of lipid carrier available.</text>
</comment>
<name>A0A1D7TMW7_9BACT</name>
<dbReference type="Pfam" id="PF02673">
    <property type="entry name" value="BacA"/>
    <property type="match status" value="1"/>
</dbReference>
<keyword evidence="16" id="KW-1185">Reference proteome</keyword>
<dbReference type="NCBIfam" id="NF001390">
    <property type="entry name" value="PRK00281.1-4"/>
    <property type="match status" value="1"/>
</dbReference>
<evidence type="ECO:0000256" key="12">
    <source>
        <dbReference type="ARBA" id="ARBA00032932"/>
    </source>
</evidence>
<evidence type="ECO:0000256" key="3">
    <source>
        <dbReference type="ARBA" id="ARBA00012374"/>
    </source>
</evidence>
<feature type="transmembrane region" description="Helical" evidence="14">
    <location>
        <begin position="109"/>
        <end position="130"/>
    </location>
</feature>
<dbReference type="PANTHER" id="PTHR30622">
    <property type="entry name" value="UNDECAPRENYL-DIPHOSPHATASE"/>
    <property type="match status" value="1"/>
</dbReference>
<dbReference type="InterPro" id="IPR003824">
    <property type="entry name" value="UppP"/>
</dbReference>
<evidence type="ECO:0000256" key="9">
    <source>
        <dbReference type="ARBA" id="ARBA00023136"/>
    </source>
</evidence>
<evidence type="ECO:0000313" key="16">
    <source>
        <dbReference type="Proteomes" id="UP000094609"/>
    </source>
</evidence>
<dbReference type="PANTHER" id="PTHR30622:SF3">
    <property type="entry name" value="UNDECAPRENYL-DIPHOSPHATASE"/>
    <property type="match status" value="1"/>
</dbReference>
<evidence type="ECO:0000256" key="6">
    <source>
        <dbReference type="ARBA" id="ARBA00022692"/>
    </source>
</evidence>
<comment type="function">
    <text evidence="14">Catalyzes the dephosphorylation of undecaprenyl diphosphate (UPP). Confers resistance to bacitracin.</text>
</comment>
<sequence length="267" mass="29772">MLQSFFILHVGIFVDIFQSIIMGIVEGFTEFLPVSSTGHMIVMADFLGIKQDSVTKAYEIIIQFAAILAVVLAYKEKFTFQKIELWKKIIVAFLPIGMVAFLFSKQIKGLFSVEIVATMFIVGGVVFLIAEKYYKPKEHFIDDIEKVSYKQAFLIGLAQLAGLVPGTSRSGSSILGAMFVGLTRKASAEFSFLLAFPVMSAATGYSIVKNYQEFNADNLIVLGVGFVVAFMTAYFTIKLFLRFLRSFTFVSFGIYRIIFGVVLLALY</sequence>
<keyword evidence="6 14" id="KW-0812">Transmembrane</keyword>
<evidence type="ECO:0000256" key="4">
    <source>
        <dbReference type="ARBA" id="ARBA00021581"/>
    </source>
</evidence>
<dbReference type="GO" id="GO:0008360">
    <property type="term" value="P:regulation of cell shape"/>
    <property type="evidence" value="ECO:0007669"/>
    <property type="project" value="UniProtKB-KW"/>
</dbReference>
<gene>
    <name evidence="14" type="primary">uppP</name>
    <name evidence="15" type="ORF">SHALO_2580</name>
</gene>
<keyword evidence="14" id="KW-0961">Cell wall biogenesis/degradation</keyword>
<dbReference type="AlphaFoldDB" id="A0A1D7TMW7"/>
<organism evidence="15 16">
    <name type="scientific">Sulfurospirillum halorespirans DSM 13726</name>
    <dbReference type="NCBI Taxonomy" id="1193502"/>
    <lineage>
        <taxon>Bacteria</taxon>
        <taxon>Pseudomonadati</taxon>
        <taxon>Campylobacterota</taxon>
        <taxon>Epsilonproteobacteria</taxon>
        <taxon>Campylobacterales</taxon>
        <taxon>Sulfurospirillaceae</taxon>
        <taxon>Sulfurospirillum</taxon>
    </lineage>
</organism>
<evidence type="ECO:0000256" key="13">
    <source>
        <dbReference type="ARBA" id="ARBA00047594"/>
    </source>
</evidence>
<keyword evidence="9 14" id="KW-0472">Membrane</keyword>
<evidence type="ECO:0000256" key="8">
    <source>
        <dbReference type="ARBA" id="ARBA00022989"/>
    </source>
</evidence>
<evidence type="ECO:0000256" key="11">
    <source>
        <dbReference type="ARBA" id="ARBA00032707"/>
    </source>
</evidence>
<feature type="transmembrane region" description="Helical" evidence="14">
    <location>
        <begin position="85"/>
        <end position="103"/>
    </location>
</feature>
<proteinExistence type="inferred from homology"/>
<dbReference type="GO" id="GO:0050380">
    <property type="term" value="F:undecaprenyl-diphosphatase activity"/>
    <property type="evidence" value="ECO:0007669"/>
    <property type="project" value="UniProtKB-UniRule"/>
</dbReference>
<feature type="transmembrane region" description="Helical" evidence="14">
    <location>
        <begin position="188"/>
        <end position="207"/>
    </location>
</feature>
<dbReference type="GO" id="GO:0046677">
    <property type="term" value="P:response to antibiotic"/>
    <property type="evidence" value="ECO:0007669"/>
    <property type="project" value="UniProtKB-UniRule"/>
</dbReference>
<evidence type="ECO:0000256" key="7">
    <source>
        <dbReference type="ARBA" id="ARBA00022801"/>
    </source>
</evidence>
<protein>
    <recommendedName>
        <fullName evidence="4 14">Undecaprenyl-diphosphatase</fullName>
        <ecNumber evidence="3 14">3.6.1.27</ecNumber>
    </recommendedName>
    <alternativeName>
        <fullName evidence="12 14">Bacitracin resistance protein</fullName>
    </alternativeName>
    <alternativeName>
        <fullName evidence="11 14">Undecaprenyl pyrophosphate phosphatase</fullName>
    </alternativeName>
</protein>
<dbReference type="GO" id="GO:0005886">
    <property type="term" value="C:plasma membrane"/>
    <property type="evidence" value="ECO:0007669"/>
    <property type="project" value="UniProtKB-SubCell"/>
</dbReference>
<keyword evidence="14" id="KW-0573">Peptidoglycan synthesis</keyword>
<keyword evidence="5 14" id="KW-1003">Cell membrane</keyword>
<dbReference type="EC" id="3.6.1.27" evidence="3 14"/>
<keyword evidence="14" id="KW-0133">Cell shape</keyword>
<keyword evidence="8 14" id="KW-1133">Transmembrane helix</keyword>
<dbReference type="PATRIC" id="fig|1193502.14.peg.2613"/>
<dbReference type="Proteomes" id="UP000094609">
    <property type="component" value="Chromosome"/>
</dbReference>
<keyword evidence="7 14" id="KW-0378">Hydrolase</keyword>
<feature type="transmembrane region" description="Helical" evidence="14">
    <location>
        <begin position="243"/>
        <end position="266"/>
    </location>
</feature>
<comment type="similarity">
    <text evidence="2 14">Belongs to the UppP family.</text>
</comment>
<reference evidence="16" key="1">
    <citation type="submission" date="2016-08" db="EMBL/GenBank/DDBJ databases">
        <title>Complete genome sequence of the organohalide-respiring Epsilonproteobacterium Sulfurospirillum halorespirans.</title>
        <authorList>
            <person name="Goris T."/>
            <person name="Zimmermann J."/>
            <person name="Schenz B."/>
            <person name="Lemos M."/>
            <person name="Hackermueller J."/>
            <person name="Diekert G."/>
        </authorList>
    </citation>
    <scope>NUCLEOTIDE SEQUENCE [LARGE SCALE GENOMIC DNA]</scope>
    <source>
        <strain>DSM 13726</strain>
        <strain evidence="16">PCE-M2</strain>
    </source>
</reference>
<feature type="transmembrane region" description="Helical" evidence="14">
    <location>
        <begin position="55"/>
        <end position="73"/>
    </location>
</feature>
<dbReference type="GO" id="GO:0071555">
    <property type="term" value="P:cell wall organization"/>
    <property type="evidence" value="ECO:0007669"/>
    <property type="project" value="UniProtKB-KW"/>
</dbReference>
<dbReference type="KEGG" id="shal:SHALO_2580"/>
<comment type="subcellular location">
    <subcellularLocation>
        <location evidence="1 14">Cell membrane</location>
        <topology evidence="1 14">Multi-pass membrane protein</topology>
    </subcellularLocation>
</comment>
<evidence type="ECO:0000313" key="15">
    <source>
        <dbReference type="EMBL" id="AOO66339.1"/>
    </source>
</evidence>
<evidence type="ECO:0000256" key="1">
    <source>
        <dbReference type="ARBA" id="ARBA00004651"/>
    </source>
</evidence>
<feature type="transmembrane region" description="Helical" evidence="14">
    <location>
        <begin position="6"/>
        <end position="24"/>
    </location>
</feature>
<evidence type="ECO:0000256" key="14">
    <source>
        <dbReference type="HAMAP-Rule" id="MF_01006"/>
    </source>
</evidence>
<dbReference type="HAMAP" id="MF_01006">
    <property type="entry name" value="Undec_diphosphatase"/>
    <property type="match status" value="1"/>
</dbReference>
<evidence type="ECO:0000256" key="5">
    <source>
        <dbReference type="ARBA" id="ARBA00022475"/>
    </source>
</evidence>
<feature type="transmembrane region" description="Helical" evidence="14">
    <location>
        <begin position="219"/>
        <end position="237"/>
    </location>
</feature>
<dbReference type="GO" id="GO:0009252">
    <property type="term" value="P:peptidoglycan biosynthetic process"/>
    <property type="evidence" value="ECO:0007669"/>
    <property type="project" value="UniProtKB-KW"/>
</dbReference>
<dbReference type="STRING" id="1193502.SHALO_2580"/>
<keyword evidence="10 14" id="KW-0046">Antibiotic resistance</keyword>
<evidence type="ECO:0000256" key="10">
    <source>
        <dbReference type="ARBA" id="ARBA00023251"/>
    </source>
</evidence>
<dbReference type="EMBL" id="CP017111">
    <property type="protein sequence ID" value="AOO66339.1"/>
    <property type="molecule type" value="Genomic_DNA"/>
</dbReference>